<evidence type="ECO:0000313" key="2">
    <source>
        <dbReference type="Proteomes" id="UP000276223"/>
    </source>
</evidence>
<sequence>MARSAPGFRLSFPKPWSRLIDTHRFRALQCRAVTVLSFFDPNGFH</sequence>
<dbReference type="AlphaFoldDB" id="A0A3N1UT94"/>
<evidence type="ECO:0000313" key="1">
    <source>
        <dbReference type="EMBL" id="ROQ93363.1"/>
    </source>
</evidence>
<comment type="caution">
    <text evidence="1">The sequence shown here is derived from an EMBL/GenBank/DDBJ whole genome shotgun (WGS) entry which is preliminary data.</text>
</comment>
<dbReference type="Proteomes" id="UP000276223">
    <property type="component" value="Unassembled WGS sequence"/>
</dbReference>
<protein>
    <submittedName>
        <fullName evidence="1">Uncharacterized protein</fullName>
    </submittedName>
</protein>
<gene>
    <name evidence="1" type="ORF">EDC27_1378</name>
</gene>
<name>A0A3N1UT94_9BACT</name>
<reference evidence="1 2" key="1">
    <citation type="submission" date="2018-11" db="EMBL/GenBank/DDBJ databases">
        <title>Genomic Encyclopedia of Type Strains, Phase IV (KMG-IV): sequencing the most valuable type-strain genomes for metagenomic binning, comparative biology and taxonomic classification.</title>
        <authorList>
            <person name="Goeker M."/>
        </authorList>
    </citation>
    <scope>NUCLEOTIDE SEQUENCE [LARGE SCALE GENOMIC DNA]</scope>
    <source>
        <strain evidence="1 2">DSM 22027</strain>
    </source>
</reference>
<organism evidence="1 2">
    <name type="scientific">Desulfosoma caldarium</name>
    <dbReference type="NCBI Taxonomy" id="610254"/>
    <lineage>
        <taxon>Bacteria</taxon>
        <taxon>Pseudomonadati</taxon>
        <taxon>Thermodesulfobacteriota</taxon>
        <taxon>Syntrophobacteria</taxon>
        <taxon>Syntrophobacterales</taxon>
        <taxon>Syntrophobacteraceae</taxon>
        <taxon>Desulfosoma</taxon>
    </lineage>
</organism>
<keyword evidence="2" id="KW-1185">Reference proteome</keyword>
<dbReference type="EMBL" id="RJVA01000011">
    <property type="protein sequence ID" value="ROQ93363.1"/>
    <property type="molecule type" value="Genomic_DNA"/>
</dbReference>
<proteinExistence type="predicted"/>
<accession>A0A3N1UT94</accession>